<dbReference type="EMBL" id="BGPR01024575">
    <property type="protein sequence ID" value="GBN92765.1"/>
    <property type="molecule type" value="Genomic_DNA"/>
</dbReference>
<dbReference type="AlphaFoldDB" id="A0A4Y2T0T9"/>
<organism evidence="2 3">
    <name type="scientific">Araneus ventricosus</name>
    <name type="common">Orbweaver spider</name>
    <name type="synonym">Epeira ventricosa</name>
    <dbReference type="NCBI Taxonomy" id="182803"/>
    <lineage>
        <taxon>Eukaryota</taxon>
        <taxon>Metazoa</taxon>
        <taxon>Ecdysozoa</taxon>
        <taxon>Arthropoda</taxon>
        <taxon>Chelicerata</taxon>
        <taxon>Arachnida</taxon>
        <taxon>Araneae</taxon>
        <taxon>Araneomorphae</taxon>
        <taxon>Entelegynae</taxon>
        <taxon>Araneoidea</taxon>
        <taxon>Araneidae</taxon>
        <taxon>Araneus</taxon>
    </lineage>
</organism>
<dbReference type="Proteomes" id="UP000499080">
    <property type="component" value="Unassembled WGS sequence"/>
</dbReference>
<gene>
    <name evidence="2" type="ORF">AVEN_247804_1</name>
</gene>
<keyword evidence="3" id="KW-1185">Reference proteome</keyword>
<proteinExistence type="predicted"/>
<reference evidence="2 3" key="1">
    <citation type="journal article" date="2019" name="Sci. Rep.">
        <title>Orb-weaving spider Araneus ventricosus genome elucidates the spidroin gene catalogue.</title>
        <authorList>
            <person name="Kono N."/>
            <person name="Nakamura H."/>
            <person name="Ohtoshi R."/>
            <person name="Moran D.A.P."/>
            <person name="Shinohara A."/>
            <person name="Yoshida Y."/>
            <person name="Fujiwara M."/>
            <person name="Mori M."/>
            <person name="Tomita M."/>
            <person name="Arakawa K."/>
        </authorList>
    </citation>
    <scope>NUCLEOTIDE SEQUENCE [LARGE SCALE GENOMIC DNA]</scope>
</reference>
<comment type="caution">
    <text evidence="2">The sequence shown here is derived from an EMBL/GenBank/DDBJ whole genome shotgun (WGS) entry which is preliminary data.</text>
</comment>
<feature type="compositionally biased region" description="Polar residues" evidence="1">
    <location>
        <begin position="33"/>
        <end position="49"/>
    </location>
</feature>
<name>A0A4Y2T0T9_ARAVE</name>
<protein>
    <submittedName>
        <fullName evidence="2">Uncharacterized protein</fullName>
    </submittedName>
</protein>
<feature type="compositionally biased region" description="Low complexity" evidence="1">
    <location>
        <begin position="117"/>
        <end position="129"/>
    </location>
</feature>
<sequence length="223" mass="24489">MSNPIPSTSKSPLPVVIASSPGTKNKNILPKPSTENSAVPPHSQDSSGFTIVKRKKKPKISSKSQLTNNNQIKTNTATKFWKKSPFPSQTSASGKGKNKILKSKPDKDKIYIAKTANSTSDSSEGNSSDTDSELTVTSVPEVSNVQKKRGRYKSEKSQKLKEAKRGLSQKDLPAKLKKSAHRNSVALGLADRGIVHRDLPFVYTKSPISNFIHQMRMKMKICR</sequence>
<feature type="compositionally biased region" description="Basic and acidic residues" evidence="1">
    <location>
        <begin position="152"/>
        <end position="165"/>
    </location>
</feature>
<evidence type="ECO:0000256" key="1">
    <source>
        <dbReference type="SAM" id="MobiDB-lite"/>
    </source>
</evidence>
<feature type="region of interest" description="Disordered" evidence="1">
    <location>
        <begin position="1"/>
        <end position="177"/>
    </location>
</feature>
<evidence type="ECO:0000313" key="2">
    <source>
        <dbReference type="EMBL" id="GBN92765.1"/>
    </source>
</evidence>
<feature type="compositionally biased region" description="Polar residues" evidence="1">
    <location>
        <begin position="65"/>
        <end position="78"/>
    </location>
</feature>
<accession>A0A4Y2T0T9</accession>
<feature type="compositionally biased region" description="Polar residues" evidence="1">
    <location>
        <begin position="1"/>
        <end position="11"/>
    </location>
</feature>
<feature type="compositionally biased region" description="Polar residues" evidence="1">
    <location>
        <begin position="134"/>
        <end position="145"/>
    </location>
</feature>
<evidence type="ECO:0000313" key="3">
    <source>
        <dbReference type="Proteomes" id="UP000499080"/>
    </source>
</evidence>